<comment type="caution">
    <text evidence="3">The sequence shown here is derived from an EMBL/GenBank/DDBJ whole genome shotgun (WGS) entry which is preliminary data.</text>
</comment>
<dbReference type="EMBL" id="JAAAML010000002">
    <property type="protein sequence ID" value="MCO6408742.1"/>
    <property type="molecule type" value="Genomic_DNA"/>
</dbReference>
<dbReference type="InterPro" id="IPR005545">
    <property type="entry name" value="YCII"/>
</dbReference>
<evidence type="ECO:0000313" key="4">
    <source>
        <dbReference type="Proteomes" id="UP001320715"/>
    </source>
</evidence>
<dbReference type="Gene3D" id="3.30.70.1060">
    <property type="entry name" value="Dimeric alpha+beta barrel"/>
    <property type="match status" value="1"/>
</dbReference>
<dbReference type="Pfam" id="PF03795">
    <property type="entry name" value="YCII"/>
    <property type="match status" value="1"/>
</dbReference>
<dbReference type="PANTHER" id="PTHR33606:SF3">
    <property type="entry name" value="PROTEIN YCII"/>
    <property type="match status" value="1"/>
</dbReference>
<gene>
    <name evidence="3" type="ORF">GTW23_11200</name>
</gene>
<organism evidence="3 4">
    <name type="scientific">Hoeflea alexandrii</name>
    <dbReference type="NCBI Taxonomy" id="288436"/>
    <lineage>
        <taxon>Bacteria</taxon>
        <taxon>Pseudomonadati</taxon>
        <taxon>Pseudomonadota</taxon>
        <taxon>Alphaproteobacteria</taxon>
        <taxon>Hyphomicrobiales</taxon>
        <taxon>Rhizobiaceae</taxon>
        <taxon>Hoeflea</taxon>
    </lineage>
</organism>
<comment type="similarity">
    <text evidence="1">Belongs to the YciI family.</text>
</comment>
<dbReference type="PANTHER" id="PTHR33606">
    <property type="entry name" value="PROTEIN YCII"/>
    <property type="match status" value="1"/>
</dbReference>
<name>A0ABT1CRD2_9HYPH</name>
<keyword evidence="4" id="KW-1185">Reference proteome</keyword>
<dbReference type="RefSeq" id="WP_252916307.1">
    <property type="nucleotide sequence ID" value="NZ_JAAAML010000002.1"/>
</dbReference>
<feature type="domain" description="YCII-related" evidence="2">
    <location>
        <begin position="1"/>
        <end position="89"/>
    </location>
</feature>
<dbReference type="Proteomes" id="UP001320715">
    <property type="component" value="Unassembled WGS sequence"/>
</dbReference>
<evidence type="ECO:0000256" key="1">
    <source>
        <dbReference type="ARBA" id="ARBA00007689"/>
    </source>
</evidence>
<dbReference type="InterPro" id="IPR011008">
    <property type="entry name" value="Dimeric_a/b-barrel"/>
</dbReference>
<protein>
    <recommendedName>
        <fullName evidence="2">YCII-related domain-containing protein</fullName>
    </recommendedName>
</protein>
<reference evidence="3 4" key="1">
    <citation type="submission" date="2020-01" db="EMBL/GenBank/DDBJ databases">
        <title>Genomes of bacteria type strains.</title>
        <authorList>
            <person name="Chen J."/>
            <person name="Zhu S."/>
            <person name="Yang J."/>
        </authorList>
    </citation>
    <scope>NUCLEOTIDE SEQUENCE [LARGE SCALE GENOMIC DNA]</scope>
    <source>
        <strain evidence="3 4">DSM 16655</strain>
    </source>
</reference>
<dbReference type="SUPFAM" id="SSF54909">
    <property type="entry name" value="Dimeric alpha+beta barrel"/>
    <property type="match status" value="1"/>
</dbReference>
<sequence length="97" mass="10751">MYFVLMCKDKPDSLELRMATRPPHVEYLKDLEARGILKTAGPLLGDDEKPVGSLWIIKAADKQEAEALAAGDPYAKAGLFASVEIRAFNWTFKNPEA</sequence>
<proteinExistence type="inferred from homology"/>
<evidence type="ECO:0000313" key="3">
    <source>
        <dbReference type="EMBL" id="MCO6408742.1"/>
    </source>
</evidence>
<evidence type="ECO:0000259" key="2">
    <source>
        <dbReference type="Pfam" id="PF03795"/>
    </source>
</evidence>
<dbReference type="InterPro" id="IPR051807">
    <property type="entry name" value="Sec-metab_biosynth-assoc"/>
</dbReference>
<accession>A0ABT1CRD2</accession>